<evidence type="ECO:0000313" key="2">
    <source>
        <dbReference type="EMBL" id="CAG9332383.1"/>
    </source>
</evidence>
<protein>
    <recommendedName>
        <fullName evidence="4">Recombination activating protein 1</fullName>
    </recommendedName>
</protein>
<feature type="compositionally biased region" description="Polar residues" evidence="1">
    <location>
        <begin position="91"/>
        <end position="105"/>
    </location>
</feature>
<reference evidence="2" key="1">
    <citation type="submission" date="2021-09" db="EMBL/GenBank/DDBJ databases">
        <authorList>
            <consortium name="AG Swart"/>
            <person name="Singh M."/>
            <person name="Singh A."/>
            <person name="Seah K."/>
            <person name="Emmerich C."/>
        </authorList>
    </citation>
    <scope>NUCLEOTIDE SEQUENCE</scope>
    <source>
        <strain evidence="2">ATCC30299</strain>
    </source>
</reference>
<dbReference type="Proteomes" id="UP001162131">
    <property type="component" value="Unassembled WGS sequence"/>
</dbReference>
<name>A0AAU9K658_9CILI</name>
<evidence type="ECO:0000313" key="3">
    <source>
        <dbReference type="Proteomes" id="UP001162131"/>
    </source>
</evidence>
<feature type="region of interest" description="Disordered" evidence="1">
    <location>
        <begin position="66"/>
        <end position="105"/>
    </location>
</feature>
<comment type="caution">
    <text evidence="2">The sequence shown here is derived from an EMBL/GenBank/DDBJ whole genome shotgun (WGS) entry which is preliminary data.</text>
</comment>
<evidence type="ECO:0008006" key="4">
    <source>
        <dbReference type="Google" id="ProtNLM"/>
    </source>
</evidence>
<dbReference type="EMBL" id="CAJZBQ010000054">
    <property type="protein sequence ID" value="CAG9332383.1"/>
    <property type="molecule type" value="Genomic_DNA"/>
</dbReference>
<gene>
    <name evidence="2" type="ORF">BSTOLATCC_MIC56053</name>
</gene>
<proteinExistence type="predicted"/>
<accession>A0AAU9K658</accession>
<organism evidence="2 3">
    <name type="scientific">Blepharisma stoltei</name>
    <dbReference type="NCBI Taxonomy" id="1481888"/>
    <lineage>
        <taxon>Eukaryota</taxon>
        <taxon>Sar</taxon>
        <taxon>Alveolata</taxon>
        <taxon>Ciliophora</taxon>
        <taxon>Postciliodesmatophora</taxon>
        <taxon>Heterotrichea</taxon>
        <taxon>Heterotrichida</taxon>
        <taxon>Blepharismidae</taxon>
        <taxon>Blepharisma</taxon>
    </lineage>
</organism>
<sequence>MKNTISEGKKRKTMSFIPESKYVLYVEFSSSEFALEFPEAIEIEGQTIWISHAGTLECSICKNKGHNEQRHEKVMPARNKVKAKKGKSQAMEISNPNVTSSNYNDSIKLRPVPVASPLHTDRSL</sequence>
<feature type="compositionally biased region" description="Basic and acidic residues" evidence="1">
    <location>
        <begin position="66"/>
        <end position="75"/>
    </location>
</feature>
<dbReference type="AlphaFoldDB" id="A0AAU9K658"/>
<keyword evidence="3" id="KW-1185">Reference proteome</keyword>
<evidence type="ECO:0000256" key="1">
    <source>
        <dbReference type="SAM" id="MobiDB-lite"/>
    </source>
</evidence>